<dbReference type="AlphaFoldDB" id="A0A2H1GY73"/>
<protein>
    <submittedName>
        <fullName evidence="2">Uncharacterized protein</fullName>
    </submittedName>
</protein>
<evidence type="ECO:0000256" key="1">
    <source>
        <dbReference type="SAM" id="MobiDB-lite"/>
    </source>
</evidence>
<evidence type="ECO:0000313" key="2">
    <source>
        <dbReference type="EMBL" id="SMR58492.1"/>
    </source>
</evidence>
<dbReference type="EMBL" id="LT854261">
    <property type="protein sequence ID" value="SMR58492.1"/>
    <property type="molecule type" value="Genomic_DNA"/>
</dbReference>
<feature type="region of interest" description="Disordered" evidence="1">
    <location>
        <begin position="1"/>
        <end position="28"/>
    </location>
</feature>
<dbReference type="Proteomes" id="UP000245764">
    <property type="component" value="Chromosome 9"/>
</dbReference>
<proteinExistence type="predicted"/>
<gene>
    <name evidence="2" type="ORF">ZT1E4_G9227</name>
</gene>
<sequence length="111" mass="12282">MTKLTTNLLRRSTTPRTRKRQVLRSEDEPPGRTLVMCFAASIVSVPESTLPVAGQSGRVVTAVREAASDQQFTGAFGSPALDQWRYYHCNERLANHAEFNVFVLCLSPSSP</sequence>
<organism evidence="2 3">
    <name type="scientific">Zymoseptoria tritici ST99CH_1E4</name>
    <dbReference type="NCBI Taxonomy" id="1276532"/>
    <lineage>
        <taxon>Eukaryota</taxon>
        <taxon>Fungi</taxon>
        <taxon>Dikarya</taxon>
        <taxon>Ascomycota</taxon>
        <taxon>Pezizomycotina</taxon>
        <taxon>Dothideomycetes</taxon>
        <taxon>Dothideomycetidae</taxon>
        <taxon>Mycosphaerellales</taxon>
        <taxon>Mycosphaerellaceae</taxon>
        <taxon>Zymoseptoria</taxon>
    </lineage>
</organism>
<accession>A0A2H1GY73</accession>
<evidence type="ECO:0000313" key="3">
    <source>
        <dbReference type="Proteomes" id="UP000245764"/>
    </source>
</evidence>
<feature type="compositionally biased region" description="Polar residues" evidence="1">
    <location>
        <begin position="1"/>
        <end position="15"/>
    </location>
</feature>
<name>A0A2H1GY73_ZYMTR</name>
<reference evidence="3" key="1">
    <citation type="submission" date="2017-05" db="EMBL/GenBank/DDBJ databases">
        <authorList>
            <person name="Song R."/>
            <person name="Chenine A.L."/>
            <person name="Ruprecht R.M."/>
        </authorList>
    </citation>
    <scope>NUCLEOTIDE SEQUENCE [LARGE SCALE GENOMIC DNA]</scope>
</reference>